<dbReference type="PANTHER" id="PTHR13900:SF0">
    <property type="entry name" value="TRANSCRIPTION INITIATION FACTOR TFIID SUBUNIT 1"/>
    <property type="match status" value="1"/>
</dbReference>
<evidence type="ECO:0000256" key="1">
    <source>
        <dbReference type="SAM" id="MobiDB-lite"/>
    </source>
</evidence>
<dbReference type="InterPro" id="IPR040240">
    <property type="entry name" value="TAF1"/>
</dbReference>
<reference evidence="3" key="1">
    <citation type="submission" date="2022-11" db="UniProtKB">
        <authorList>
            <consortium name="WormBaseParasite"/>
        </authorList>
    </citation>
    <scope>IDENTIFICATION</scope>
</reference>
<dbReference type="GO" id="GO:0051123">
    <property type="term" value="P:RNA polymerase II preinitiation complex assembly"/>
    <property type="evidence" value="ECO:0007669"/>
    <property type="project" value="TreeGrafter"/>
</dbReference>
<evidence type="ECO:0000313" key="2">
    <source>
        <dbReference type="Proteomes" id="UP000887574"/>
    </source>
</evidence>
<protein>
    <submittedName>
        <fullName evidence="3">Uncharacterized protein</fullName>
    </submittedName>
</protein>
<evidence type="ECO:0000313" key="3">
    <source>
        <dbReference type="WBParaSite" id="jg8430"/>
    </source>
</evidence>
<dbReference type="AlphaFoldDB" id="A0A915ESC1"/>
<dbReference type="GO" id="GO:0017025">
    <property type="term" value="F:TBP-class protein binding"/>
    <property type="evidence" value="ECO:0007669"/>
    <property type="project" value="InterPro"/>
</dbReference>
<organism evidence="2 3">
    <name type="scientific">Ditylenchus dipsaci</name>
    <dbReference type="NCBI Taxonomy" id="166011"/>
    <lineage>
        <taxon>Eukaryota</taxon>
        <taxon>Metazoa</taxon>
        <taxon>Ecdysozoa</taxon>
        <taxon>Nematoda</taxon>
        <taxon>Chromadorea</taxon>
        <taxon>Rhabditida</taxon>
        <taxon>Tylenchina</taxon>
        <taxon>Tylenchomorpha</taxon>
        <taxon>Sphaerularioidea</taxon>
        <taxon>Anguinidae</taxon>
        <taxon>Anguininae</taxon>
        <taxon>Ditylenchus</taxon>
    </lineage>
</organism>
<accession>A0A915ESC1</accession>
<dbReference type="GO" id="GO:0004402">
    <property type="term" value="F:histone acetyltransferase activity"/>
    <property type="evidence" value="ECO:0007669"/>
    <property type="project" value="InterPro"/>
</dbReference>
<dbReference type="WBParaSite" id="jg8430">
    <property type="protein sequence ID" value="jg8430"/>
    <property type="gene ID" value="jg8430"/>
</dbReference>
<dbReference type="GO" id="GO:0005669">
    <property type="term" value="C:transcription factor TFIID complex"/>
    <property type="evidence" value="ECO:0007669"/>
    <property type="project" value="InterPro"/>
</dbReference>
<dbReference type="GO" id="GO:0016251">
    <property type="term" value="F:RNA polymerase II general transcription initiation factor activity"/>
    <property type="evidence" value="ECO:0007669"/>
    <property type="project" value="InterPro"/>
</dbReference>
<feature type="region of interest" description="Disordered" evidence="1">
    <location>
        <begin position="144"/>
        <end position="166"/>
    </location>
</feature>
<dbReference type="PANTHER" id="PTHR13900">
    <property type="entry name" value="TRANSCRIPTION INITIATION FACTOR TFIID"/>
    <property type="match status" value="1"/>
</dbReference>
<sequence length="232" mass="26280">MLNGGCHARTQSAFGSLVLKETRAHDLRGGSPSTIETRTLLTKVRKDAMENLAASSKSILTNAKAGTSQAVIESLSVYFNIKRIVTENRLEVISHPQLIEAYVRIRTTKNNDFINVFAQSDEGFKEEKRREKCRLRDQLRRVKKAEDRVRQQATKKPPVVETSTASQAKFTQDEMQCLRRAWTHEDEQVLQAFWSENPVSLAQRTVGDICPSIQEDEPDLHMEEQIALKGLA</sequence>
<name>A0A915ESC1_9BILA</name>
<dbReference type="Proteomes" id="UP000887574">
    <property type="component" value="Unplaced"/>
</dbReference>
<keyword evidence="2" id="KW-1185">Reference proteome</keyword>
<proteinExistence type="predicted"/>